<accession>A0A246FBS4</accession>
<proteinExistence type="predicted"/>
<gene>
    <name evidence="1" type="ORF">CEG18_05720</name>
</gene>
<evidence type="ECO:0000313" key="1">
    <source>
        <dbReference type="EMBL" id="OWP51764.1"/>
    </source>
</evidence>
<sequence length="63" mass="6693">MGRAHAREVEGGRGVGEFLEWVGQFRSGNADAAAWAGRRMAWSEAVDELFSALAKVKASAEAA</sequence>
<comment type="caution">
    <text evidence="1">The sequence shown here is derived from an EMBL/GenBank/DDBJ whole genome shotgun (WGS) entry which is preliminary data.</text>
</comment>
<reference evidence="1 2" key="1">
    <citation type="submission" date="2017-06" db="EMBL/GenBank/DDBJ databases">
        <title>Draft genome of Pseudomonas nitroreducens DF05.</title>
        <authorList>
            <person name="Iyer R."/>
        </authorList>
    </citation>
    <scope>NUCLEOTIDE SEQUENCE [LARGE SCALE GENOMIC DNA]</scope>
    <source>
        <strain evidence="1 2">DF05</strain>
    </source>
</reference>
<protein>
    <submittedName>
        <fullName evidence="1">Uncharacterized protein</fullName>
    </submittedName>
</protein>
<evidence type="ECO:0000313" key="2">
    <source>
        <dbReference type="Proteomes" id="UP000198145"/>
    </source>
</evidence>
<dbReference type="Proteomes" id="UP000198145">
    <property type="component" value="Unassembled WGS sequence"/>
</dbReference>
<organism evidence="1 2">
    <name type="scientific">Pseudomonas nitroreducens</name>
    <dbReference type="NCBI Taxonomy" id="46680"/>
    <lineage>
        <taxon>Bacteria</taxon>
        <taxon>Pseudomonadati</taxon>
        <taxon>Pseudomonadota</taxon>
        <taxon>Gammaproteobacteria</taxon>
        <taxon>Pseudomonadales</taxon>
        <taxon>Pseudomonadaceae</taxon>
        <taxon>Pseudomonas</taxon>
    </lineage>
</organism>
<dbReference type="EMBL" id="NJBA01000002">
    <property type="protein sequence ID" value="OWP51764.1"/>
    <property type="molecule type" value="Genomic_DNA"/>
</dbReference>
<name>A0A246FBS4_PSENT</name>
<dbReference type="AlphaFoldDB" id="A0A246FBS4"/>